<protein>
    <submittedName>
        <fullName evidence="2">N-acetyltransferase</fullName>
    </submittedName>
</protein>
<dbReference type="CDD" id="cd04301">
    <property type="entry name" value="NAT_SF"/>
    <property type="match status" value="1"/>
</dbReference>
<evidence type="ECO:0000313" key="3">
    <source>
        <dbReference type="Proteomes" id="UP000480854"/>
    </source>
</evidence>
<dbReference type="InterPro" id="IPR016181">
    <property type="entry name" value="Acyl_CoA_acyltransferase"/>
</dbReference>
<dbReference type="Pfam" id="PF13508">
    <property type="entry name" value="Acetyltransf_7"/>
    <property type="match status" value="1"/>
</dbReference>
<dbReference type="AlphaFoldDB" id="A0A9W7NE98"/>
<proteinExistence type="predicted"/>
<sequence length="219" mass="23476">MMISLEEPRHDAAIEALLDRSFGPDRFKKTAYKLREGVAPIPELGFVAIEHDELGNEILEGTIRYWPVTIGGTVPALLLGPIAVSDRLQGGGLGSKLIRMSLNKAAALGHRAVILVGDAPYYARFGFTRDLTLDMALPGPVDLDRFLGLELVPGALAGAAGMVTAPMADDDCAAPTDRDLLPEPKPVALFPRLITPLVSAFAAAPRELSESRLWRARTA</sequence>
<dbReference type="InterPro" id="IPR000182">
    <property type="entry name" value="GNAT_dom"/>
</dbReference>
<dbReference type="SUPFAM" id="SSF55729">
    <property type="entry name" value="Acyl-CoA N-acyltransferases (Nat)"/>
    <property type="match status" value="1"/>
</dbReference>
<dbReference type="OrthoDB" id="9815099at2"/>
<comment type="caution">
    <text evidence="2">The sequence shown here is derived from an EMBL/GenBank/DDBJ whole genome shotgun (WGS) entry which is preliminary data.</text>
</comment>
<dbReference type="GO" id="GO:0016747">
    <property type="term" value="F:acyltransferase activity, transferring groups other than amino-acyl groups"/>
    <property type="evidence" value="ECO:0007669"/>
    <property type="project" value="InterPro"/>
</dbReference>
<evidence type="ECO:0000313" key="2">
    <source>
        <dbReference type="EMBL" id="KAA0677071.1"/>
    </source>
</evidence>
<dbReference type="PROSITE" id="PS51186">
    <property type="entry name" value="GNAT"/>
    <property type="match status" value="1"/>
</dbReference>
<feature type="domain" description="N-acetyltransferase" evidence="1">
    <location>
        <begin position="1"/>
        <end position="148"/>
    </location>
</feature>
<dbReference type="EMBL" id="QOKW01000027">
    <property type="protein sequence ID" value="KAA0677071.1"/>
    <property type="molecule type" value="Genomic_DNA"/>
</dbReference>
<gene>
    <name evidence="2" type="ORF">DS843_24875</name>
</gene>
<evidence type="ECO:0000259" key="1">
    <source>
        <dbReference type="PROSITE" id="PS51186"/>
    </source>
</evidence>
<organism evidence="2 3">
    <name type="scientific">Roseomonas genomospecies 6</name>
    <dbReference type="NCBI Taxonomy" id="214106"/>
    <lineage>
        <taxon>Bacteria</taxon>
        <taxon>Pseudomonadati</taxon>
        <taxon>Pseudomonadota</taxon>
        <taxon>Alphaproteobacteria</taxon>
        <taxon>Acetobacterales</taxon>
        <taxon>Roseomonadaceae</taxon>
        <taxon>Roseomonas</taxon>
    </lineage>
</organism>
<dbReference type="Proteomes" id="UP000480854">
    <property type="component" value="Unassembled WGS sequence"/>
</dbReference>
<accession>A0A9W7NE98</accession>
<name>A0A9W7NE98_9PROT</name>
<dbReference type="Gene3D" id="3.40.630.30">
    <property type="match status" value="1"/>
</dbReference>
<dbReference type="RefSeq" id="WP_149471532.1">
    <property type="nucleotide sequence ID" value="NZ_QOKW01000027.1"/>
</dbReference>
<reference evidence="2 3" key="1">
    <citation type="submission" date="2018-07" db="EMBL/GenBank/DDBJ databases">
        <title>Genome sequence of Azospirillum sp. ATCC 49961.</title>
        <authorList>
            <person name="Sant'Anna F.H."/>
            <person name="Baldani J.I."/>
            <person name="Zilli J.E."/>
            <person name="Reis V.M."/>
            <person name="Hartmann A."/>
            <person name="Cruz L."/>
            <person name="de Souza E.M."/>
            <person name="de Oliveira Pedrosa F."/>
            <person name="Passaglia L.M.P."/>
        </authorList>
    </citation>
    <scope>NUCLEOTIDE SEQUENCE [LARGE SCALE GENOMIC DNA]</scope>
    <source>
        <strain evidence="2 3">ATCC 49961</strain>
    </source>
</reference>
<keyword evidence="3" id="KW-1185">Reference proteome</keyword>